<evidence type="ECO:0000313" key="6">
    <source>
        <dbReference type="Proteomes" id="UP000482960"/>
    </source>
</evidence>
<dbReference type="GO" id="GO:0016491">
    <property type="term" value="F:oxidoreductase activity"/>
    <property type="evidence" value="ECO:0007669"/>
    <property type="project" value="UniProtKB-KW"/>
</dbReference>
<dbReference type="RefSeq" id="WP_173078822.1">
    <property type="nucleotide sequence ID" value="NZ_BAABJB010000017.1"/>
</dbReference>
<reference evidence="5 6" key="1">
    <citation type="submission" date="2020-03" db="EMBL/GenBank/DDBJ databases">
        <title>Whole genome shotgun sequence of Phytohabitans rumicis NBRC 108638.</title>
        <authorList>
            <person name="Komaki H."/>
            <person name="Tamura T."/>
        </authorList>
    </citation>
    <scope>NUCLEOTIDE SEQUENCE [LARGE SCALE GENOMIC DNA]</scope>
    <source>
        <strain evidence="5 6">NBRC 108638</strain>
    </source>
</reference>
<dbReference type="SMART" id="SM00822">
    <property type="entry name" value="PKS_KR"/>
    <property type="match status" value="1"/>
</dbReference>
<protein>
    <submittedName>
        <fullName evidence="5">Short-chain dehydrogenase</fullName>
    </submittedName>
</protein>
<reference evidence="5 6" key="2">
    <citation type="submission" date="2020-03" db="EMBL/GenBank/DDBJ databases">
        <authorList>
            <person name="Ichikawa N."/>
            <person name="Kimura A."/>
            <person name="Kitahashi Y."/>
            <person name="Uohara A."/>
        </authorList>
    </citation>
    <scope>NUCLEOTIDE SEQUENCE [LARGE SCALE GENOMIC DNA]</scope>
    <source>
        <strain evidence="5 6">NBRC 108638</strain>
    </source>
</reference>
<sequence>MLDGKVVLITGAARGIGAHTARLAAARGARVALAGLEPELLSTLADELGGAWFECDVTDQAALDRAAAGTVERFGAIDAVVANAGIANRGTIAVGDIEAFVRTVDVNLVGVMRTVAATVPHVIASRGYYLLVSSAAAFTAMPGMAAYCASKAGVEQFGNAVRLELRHRGVAVGSAHMTFIDTDMTRDARADLPTFGETVRKLPWPLGQFIPVEKCAKAFVAGIERRKRKVYVPRSIAGVQAIRSLMVSPLSDLIVGHGARTGVPRMEEEVRALGRAFGAHGDGR</sequence>
<dbReference type="AlphaFoldDB" id="A0A6V8L6F4"/>
<evidence type="ECO:0000256" key="2">
    <source>
        <dbReference type="ARBA" id="ARBA00023002"/>
    </source>
</evidence>
<keyword evidence="6" id="KW-1185">Reference proteome</keyword>
<evidence type="ECO:0000256" key="1">
    <source>
        <dbReference type="ARBA" id="ARBA00006484"/>
    </source>
</evidence>
<dbReference type="InterPro" id="IPR057326">
    <property type="entry name" value="KR_dom"/>
</dbReference>
<gene>
    <name evidence="5" type="ORF">Prum_054560</name>
</gene>
<proteinExistence type="inferred from homology"/>
<dbReference type="NCBIfam" id="NF004526">
    <property type="entry name" value="PRK05872.1"/>
    <property type="match status" value="1"/>
</dbReference>
<dbReference type="Pfam" id="PF00106">
    <property type="entry name" value="adh_short"/>
    <property type="match status" value="1"/>
</dbReference>
<dbReference type="EMBL" id="BLPG01000001">
    <property type="protein sequence ID" value="GFJ91814.1"/>
    <property type="molecule type" value="Genomic_DNA"/>
</dbReference>
<evidence type="ECO:0000256" key="3">
    <source>
        <dbReference type="RuleBase" id="RU000363"/>
    </source>
</evidence>
<comment type="caution">
    <text evidence="5">The sequence shown here is derived from an EMBL/GenBank/DDBJ whole genome shotgun (WGS) entry which is preliminary data.</text>
</comment>
<dbReference type="InterPro" id="IPR036291">
    <property type="entry name" value="NAD(P)-bd_dom_sf"/>
</dbReference>
<dbReference type="InterPro" id="IPR020904">
    <property type="entry name" value="Sc_DH/Rdtase_CS"/>
</dbReference>
<dbReference type="Gene3D" id="3.40.50.720">
    <property type="entry name" value="NAD(P)-binding Rossmann-like Domain"/>
    <property type="match status" value="1"/>
</dbReference>
<evidence type="ECO:0000313" key="5">
    <source>
        <dbReference type="EMBL" id="GFJ91814.1"/>
    </source>
</evidence>
<evidence type="ECO:0000259" key="4">
    <source>
        <dbReference type="SMART" id="SM00822"/>
    </source>
</evidence>
<dbReference type="PRINTS" id="PR00081">
    <property type="entry name" value="GDHRDH"/>
</dbReference>
<comment type="similarity">
    <text evidence="1 3">Belongs to the short-chain dehydrogenases/reductases (SDR) family.</text>
</comment>
<dbReference type="PANTHER" id="PTHR44196:SF1">
    <property type="entry name" value="DEHYDROGENASE_REDUCTASE SDR FAMILY MEMBER 7B"/>
    <property type="match status" value="1"/>
</dbReference>
<name>A0A6V8L6F4_9ACTN</name>
<organism evidence="5 6">
    <name type="scientific">Phytohabitans rumicis</name>
    <dbReference type="NCBI Taxonomy" id="1076125"/>
    <lineage>
        <taxon>Bacteria</taxon>
        <taxon>Bacillati</taxon>
        <taxon>Actinomycetota</taxon>
        <taxon>Actinomycetes</taxon>
        <taxon>Micromonosporales</taxon>
        <taxon>Micromonosporaceae</taxon>
    </lineage>
</organism>
<dbReference type="Proteomes" id="UP000482960">
    <property type="component" value="Unassembled WGS sequence"/>
</dbReference>
<dbReference type="PANTHER" id="PTHR44196">
    <property type="entry name" value="DEHYDROGENASE/REDUCTASE SDR FAMILY MEMBER 7B"/>
    <property type="match status" value="1"/>
</dbReference>
<dbReference type="InterPro" id="IPR002347">
    <property type="entry name" value="SDR_fam"/>
</dbReference>
<dbReference type="GO" id="GO:0016020">
    <property type="term" value="C:membrane"/>
    <property type="evidence" value="ECO:0007669"/>
    <property type="project" value="TreeGrafter"/>
</dbReference>
<dbReference type="SUPFAM" id="SSF51735">
    <property type="entry name" value="NAD(P)-binding Rossmann-fold domains"/>
    <property type="match status" value="1"/>
</dbReference>
<keyword evidence="2" id="KW-0560">Oxidoreductase</keyword>
<dbReference type="PROSITE" id="PS00061">
    <property type="entry name" value="ADH_SHORT"/>
    <property type="match status" value="1"/>
</dbReference>
<feature type="domain" description="Ketoreductase" evidence="4">
    <location>
        <begin position="5"/>
        <end position="178"/>
    </location>
</feature>
<dbReference type="PRINTS" id="PR00080">
    <property type="entry name" value="SDRFAMILY"/>
</dbReference>
<accession>A0A6V8L6F4</accession>